<reference evidence="3 4" key="1">
    <citation type="journal article" date="2020" name="Cell">
        <title>Large-Scale Comparative Analyses of Tick Genomes Elucidate Their Genetic Diversity and Vector Capacities.</title>
        <authorList>
            <consortium name="Tick Genome and Microbiome Consortium (TIGMIC)"/>
            <person name="Jia N."/>
            <person name="Wang J."/>
            <person name="Shi W."/>
            <person name="Du L."/>
            <person name="Sun Y."/>
            <person name="Zhan W."/>
            <person name="Jiang J.F."/>
            <person name="Wang Q."/>
            <person name="Zhang B."/>
            <person name="Ji P."/>
            <person name="Bell-Sakyi L."/>
            <person name="Cui X.M."/>
            <person name="Yuan T.T."/>
            <person name="Jiang B.G."/>
            <person name="Yang W.F."/>
            <person name="Lam T.T."/>
            <person name="Chang Q.C."/>
            <person name="Ding S.J."/>
            <person name="Wang X.J."/>
            <person name="Zhu J.G."/>
            <person name="Ruan X.D."/>
            <person name="Zhao L."/>
            <person name="Wei J.T."/>
            <person name="Ye R.Z."/>
            <person name="Que T.C."/>
            <person name="Du C.H."/>
            <person name="Zhou Y.H."/>
            <person name="Cheng J.X."/>
            <person name="Dai P.F."/>
            <person name="Guo W.B."/>
            <person name="Han X.H."/>
            <person name="Huang E.J."/>
            <person name="Li L.F."/>
            <person name="Wei W."/>
            <person name="Gao Y.C."/>
            <person name="Liu J.Z."/>
            <person name="Shao H.Z."/>
            <person name="Wang X."/>
            <person name="Wang C.C."/>
            <person name="Yang T.C."/>
            <person name="Huo Q.B."/>
            <person name="Li W."/>
            <person name="Chen H.Y."/>
            <person name="Chen S.E."/>
            <person name="Zhou L.G."/>
            <person name="Ni X.B."/>
            <person name="Tian J.H."/>
            <person name="Sheng Y."/>
            <person name="Liu T."/>
            <person name="Pan Y.S."/>
            <person name="Xia L.Y."/>
            <person name="Li J."/>
            <person name="Zhao F."/>
            <person name="Cao W.C."/>
        </authorList>
    </citation>
    <scope>NUCLEOTIDE SEQUENCE [LARGE SCALE GENOMIC DNA]</scope>
    <source>
        <strain evidence="3">HaeL-2018</strain>
    </source>
</reference>
<dbReference type="PANTHER" id="PTHR23248">
    <property type="entry name" value="PHOSPHOLIPID SCRAMBLASE-RELATED"/>
    <property type="match status" value="1"/>
</dbReference>
<comment type="function">
    <text evidence="2">May mediate accelerated ATP-independent bidirectional transbilayer migration of phospholipids upon binding calcium ions that results in a loss of phospholipid asymmetry in the plasma membrane.</text>
</comment>
<gene>
    <name evidence="3" type="ORF">HPB48_000919</name>
</gene>
<dbReference type="GO" id="GO:0017128">
    <property type="term" value="F:phospholipid scramblase activity"/>
    <property type="evidence" value="ECO:0007669"/>
    <property type="project" value="InterPro"/>
</dbReference>
<keyword evidence="2" id="KW-0564">Palmitate</keyword>
<organism evidence="3 4">
    <name type="scientific">Haemaphysalis longicornis</name>
    <name type="common">Bush tick</name>
    <dbReference type="NCBI Taxonomy" id="44386"/>
    <lineage>
        <taxon>Eukaryota</taxon>
        <taxon>Metazoa</taxon>
        <taxon>Ecdysozoa</taxon>
        <taxon>Arthropoda</taxon>
        <taxon>Chelicerata</taxon>
        <taxon>Arachnida</taxon>
        <taxon>Acari</taxon>
        <taxon>Parasitiformes</taxon>
        <taxon>Ixodida</taxon>
        <taxon>Ixodoidea</taxon>
        <taxon>Ixodidae</taxon>
        <taxon>Haemaphysalinae</taxon>
        <taxon>Haemaphysalis</taxon>
    </lineage>
</organism>
<name>A0A9J6F967_HAELO</name>
<dbReference type="VEuPathDB" id="VectorBase:HLOH_057586"/>
<dbReference type="OrthoDB" id="191150at2759"/>
<evidence type="ECO:0000256" key="2">
    <source>
        <dbReference type="RuleBase" id="RU363116"/>
    </source>
</evidence>
<keyword evidence="2" id="KW-0812">Transmembrane</keyword>
<sequence>MTLFLKYSAKGGGMKLGYISKNWRGMFEELFTDADNFTLVFPIDLDVKVKALLLGAAILIVSTAFMIVSL</sequence>
<feature type="transmembrane region" description="Helical" evidence="2">
    <location>
        <begin position="51"/>
        <end position="68"/>
    </location>
</feature>
<keyword evidence="2" id="KW-0106">Calcium</keyword>
<evidence type="ECO:0000313" key="4">
    <source>
        <dbReference type="Proteomes" id="UP000821853"/>
    </source>
</evidence>
<dbReference type="Proteomes" id="UP000821853">
    <property type="component" value="Chromosome 1"/>
</dbReference>
<keyword evidence="2" id="KW-0449">Lipoprotein</keyword>
<proteinExistence type="inferred from homology"/>
<keyword evidence="2" id="KW-0472">Membrane</keyword>
<dbReference type="Pfam" id="PF03803">
    <property type="entry name" value="Scramblase"/>
    <property type="match status" value="1"/>
</dbReference>
<accession>A0A9J6F967</accession>
<evidence type="ECO:0000256" key="1">
    <source>
        <dbReference type="ARBA" id="ARBA00005350"/>
    </source>
</evidence>
<dbReference type="InterPro" id="IPR005552">
    <property type="entry name" value="Scramblase"/>
</dbReference>
<dbReference type="OMA" id="YISKNWR"/>
<protein>
    <recommendedName>
        <fullName evidence="2">Phospholipid scramblase</fullName>
    </recommendedName>
</protein>
<dbReference type="AlphaFoldDB" id="A0A9J6F967"/>
<comment type="cofactor">
    <cofactor evidence="2">
        <name>Ca(2+)</name>
        <dbReference type="ChEBI" id="CHEBI:29108"/>
    </cofactor>
</comment>
<dbReference type="PANTHER" id="PTHR23248:SF9">
    <property type="entry name" value="PHOSPHOLIPID SCRAMBLASE"/>
    <property type="match status" value="1"/>
</dbReference>
<evidence type="ECO:0000313" key="3">
    <source>
        <dbReference type="EMBL" id="KAH9359517.1"/>
    </source>
</evidence>
<keyword evidence="4" id="KW-1185">Reference proteome</keyword>
<dbReference type="GO" id="GO:0005886">
    <property type="term" value="C:plasma membrane"/>
    <property type="evidence" value="ECO:0007669"/>
    <property type="project" value="TreeGrafter"/>
</dbReference>
<comment type="similarity">
    <text evidence="1 2">Belongs to the phospholipid scramblase family.</text>
</comment>
<keyword evidence="2" id="KW-1133">Transmembrane helix</keyword>
<dbReference type="EMBL" id="JABSTR010000001">
    <property type="protein sequence ID" value="KAH9359517.1"/>
    <property type="molecule type" value="Genomic_DNA"/>
</dbReference>
<comment type="caution">
    <text evidence="3">The sequence shown here is derived from an EMBL/GenBank/DDBJ whole genome shotgun (WGS) entry which is preliminary data.</text>
</comment>